<dbReference type="Gene3D" id="3.40.630.90">
    <property type="match status" value="1"/>
</dbReference>
<organism evidence="2 3">
    <name type="scientific">Marinobacterium aestuarii</name>
    <dbReference type="NCBI Taxonomy" id="1821621"/>
    <lineage>
        <taxon>Bacteria</taxon>
        <taxon>Pseudomonadati</taxon>
        <taxon>Pseudomonadota</taxon>
        <taxon>Gammaproteobacteria</taxon>
        <taxon>Oceanospirillales</taxon>
        <taxon>Oceanospirillaceae</taxon>
        <taxon>Marinobacterium</taxon>
    </lineage>
</organism>
<dbReference type="Pfam" id="PF18014">
    <property type="entry name" value="Acetyltransf_18"/>
    <property type="match status" value="1"/>
</dbReference>
<feature type="domain" description="N-acetyltransferase" evidence="1">
    <location>
        <begin position="6"/>
        <end position="152"/>
    </location>
</feature>
<dbReference type="InterPro" id="IPR016181">
    <property type="entry name" value="Acyl_CoA_acyltransferase"/>
</dbReference>
<name>A0A1A9F0C7_9GAMM</name>
<dbReference type="PANTHER" id="PTHR47237">
    <property type="entry name" value="SLL0310 PROTEIN"/>
    <property type="match status" value="1"/>
</dbReference>
<gene>
    <name evidence="2" type="ORF">A8C75_12595</name>
</gene>
<evidence type="ECO:0000313" key="2">
    <source>
        <dbReference type="EMBL" id="ANG63229.1"/>
    </source>
</evidence>
<keyword evidence="3" id="KW-1185">Reference proteome</keyword>
<dbReference type="Gene3D" id="3.40.630.30">
    <property type="match status" value="1"/>
</dbReference>
<dbReference type="PROSITE" id="PS51186">
    <property type="entry name" value="GNAT"/>
    <property type="match status" value="1"/>
</dbReference>
<evidence type="ECO:0000259" key="1">
    <source>
        <dbReference type="PROSITE" id="PS51186"/>
    </source>
</evidence>
<evidence type="ECO:0000313" key="3">
    <source>
        <dbReference type="Proteomes" id="UP000078070"/>
    </source>
</evidence>
<dbReference type="Pfam" id="PF00583">
    <property type="entry name" value="Acetyltransf_1"/>
    <property type="match status" value="1"/>
</dbReference>
<proteinExistence type="predicted"/>
<accession>A0A1A9F0C7</accession>
<protein>
    <submittedName>
        <fullName evidence="2">GCN5 family acetyltransferase</fullName>
    </submittedName>
</protein>
<keyword evidence="2" id="KW-0808">Transferase</keyword>
<reference evidence="3" key="1">
    <citation type="submission" date="2016-05" db="EMBL/GenBank/DDBJ databases">
        <authorList>
            <person name="Baek K."/>
            <person name="Yang S.-J."/>
        </authorList>
    </citation>
    <scope>NUCLEOTIDE SEQUENCE [LARGE SCALE GENOMIC DNA]</scope>
    <source>
        <strain evidence="3">ST58-10</strain>
    </source>
</reference>
<dbReference type="PANTHER" id="PTHR47237:SF1">
    <property type="entry name" value="SLL0310 PROTEIN"/>
    <property type="match status" value="1"/>
</dbReference>
<dbReference type="RefSeq" id="WP_067382820.1">
    <property type="nucleotide sequence ID" value="NZ_CP015839.1"/>
</dbReference>
<dbReference type="InterPro" id="IPR000182">
    <property type="entry name" value="GNAT_dom"/>
</dbReference>
<dbReference type="OrthoDB" id="20916at2"/>
<dbReference type="Proteomes" id="UP000078070">
    <property type="component" value="Chromosome"/>
</dbReference>
<dbReference type="KEGG" id="mars:A8C75_12595"/>
<dbReference type="EMBL" id="CP015839">
    <property type="protein sequence ID" value="ANG63229.1"/>
    <property type="molecule type" value="Genomic_DNA"/>
</dbReference>
<dbReference type="CDD" id="cd04301">
    <property type="entry name" value="NAT_SF"/>
    <property type="match status" value="1"/>
</dbReference>
<dbReference type="SUPFAM" id="SSF55729">
    <property type="entry name" value="Acyl-CoA N-acyltransferases (Nat)"/>
    <property type="match status" value="1"/>
</dbReference>
<reference evidence="2 3" key="2">
    <citation type="journal article" date="2018" name="Int. J. Syst. Evol. Microbiol.">
        <title>Marinobacterium aestuarii sp. nov., a benzene-degrading marine bacterium isolated from estuary sediment.</title>
        <authorList>
            <person name="Bae S.S."/>
            <person name="Jung J."/>
            <person name="Chung D."/>
            <person name="Baek K."/>
        </authorList>
    </citation>
    <scope>NUCLEOTIDE SEQUENCE [LARGE SCALE GENOMIC DNA]</scope>
    <source>
        <strain evidence="2 3">ST58-10</strain>
    </source>
</reference>
<sequence>MQDQNYSIRTMSRSEVDLAIEWAAREGWNPGLQDADCYYAADPNGFLVGVLDGTPIACISVIRYGDSFGFLGFYIVSPDYRDQGYGIQLWKAGMKYLQGRNIGLDGVVDQQDNYRRSGFRLAYRNIRYQGQGGGTASDGVDAAAVVNLARLPLADLVAYDQPFFPDDRACFISRWVQQPGCHALGILQGGALAGYGVIRPCRSGYKIGPLFADTPELAESLFVALKSRVGARETVFLDTPEPNRAAVALAERYGMTVAFETARMYTQDAPDLPLERVFGVTSFEVG</sequence>
<dbReference type="InterPro" id="IPR041496">
    <property type="entry name" value="YitH/HolE_GNAT"/>
</dbReference>
<dbReference type="InterPro" id="IPR052729">
    <property type="entry name" value="Acyl/Acetyltrans_Enzymes"/>
</dbReference>
<dbReference type="GO" id="GO:0016747">
    <property type="term" value="F:acyltransferase activity, transferring groups other than amino-acyl groups"/>
    <property type="evidence" value="ECO:0007669"/>
    <property type="project" value="InterPro"/>
</dbReference>
<dbReference type="AlphaFoldDB" id="A0A1A9F0C7"/>